<dbReference type="GO" id="GO:0005654">
    <property type="term" value="C:nucleoplasm"/>
    <property type="evidence" value="ECO:0007669"/>
    <property type="project" value="TreeGrafter"/>
</dbReference>
<evidence type="ECO:0000313" key="13">
    <source>
        <dbReference type="Proteomes" id="UP000762676"/>
    </source>
</evidence>
<evidence type="ECO:0000256" key="1">
    <source>
        <dbReference type="ARBA" id="ARBA00004123"/>
    </source>
</evidence>
<dbReference type="EMBL" id="BMAT01002238">
    <property type="protein sequence ID" value="GFS02344.1"/>
    <property type="molecule type" value="Genomic_DNA"/>
</dbReference>
<evidence type="ECO:0000259" key="11">
    <source>
        <dbReference type="PROSITE" id="PS50157"/>
    </source>
</evidence>
<keyword evidence="5" id="KW-0862">Zinc</keyword>
<comment type="subcellular location">
    <subcellularLocation>
        <location evidence="1">Nucleus</location>
    </subcellularLocation>
</comment>
<dbReference type="GO" id="GO:0001227">
    <property type="term" value="F:DNA-binding transcription repressor activity, RNA polymerase II-specific"/>
    <property type="evidence" value="ECO:0007669"/>
    <property type="project" value="TreeGrafter"/>
</dbReference>
<evidence type="ECO:0000256" key="10">
    <source>
        <dbReference type="SAM" id="MobiDB-lite"/>
    </source>
</evidence>
<feature type="domain" description="C2H2-type" evidence="11">
    <location>
        <begin position="305"/>
        <end position="332"/>
    </location>
</feature>
<keyword evidence="2" id="KW-0479">Metal-binding</keyword>
<evidence type="ECO:0000256" key="5">
    <source>
        <dbReference type="ARBA" id="ARBA00022833"/>
    </source>
</evidence>
<dbReference type="InterPro" id="IPR036236">
    <property type="entry name" value="Znf_C2H2_sf"/>
</dbReference>
<feature type="compositionally biased region" description="Basic residues" evidence="10">
    <location>
        <begin position="522"/>
        <end position="541"/>
    </location>
</feature>
<feature type="domain" description="C2H2-type" evidence="11">
    <location>
        <begin position="251"/>
        <end position="278"/>
    </location>
</feature>
<dbReference type="AlphaFoldDB" id="A0AAV4HWM5"/>
<evidence type="ECO:0000256" key="6">
    <source>
        <dbReference type="ARBA" id="ARBA00023015"/>
    </source>
</evidence>
<evidence type="ECO:0000313" key="12">
    <source>
        <dbReference type="EMBL" id="GFS02344.1"/>
    </source>
</evidence>
<gene>
    <name evidence="12" type="ORF">ElyMa_001120400</name>
</gene>
<evidence type="ECO:0000256" key="8">
    <source>
        <dbReference type="ARBA" id="ARBA00023242"/>
    </source>
</evidence>
<accession>A0AAV4HWM5</accession>
<name>A0AAV4HWM5_9GAST</name>
<evidence type="ECO:0000256" key="7">
    <source>
        <dbReference type="ARBA" id="ARBA00023163"/>
    </source>
</evidence>
<dbReference type="GO" id="GO:0002682">
    <property type="term" value="P:regulation of immune system process"/>
    <property type="evidence" value="ECO:0007669"/>
    <property type="project" value="TreeGrafter"/>
</dbReference>
<proteinExistence type="predicted"/>
<evidence type="ECO:0000256" key="4">
    <source>
        <dbReference type="ARBA" id="ARBA00022771"/>
    </source>
</evidence>
<reference evidence="12 13" key="1">
    <citation type="journal article" date="2021" name="Elife">
        <title>Chloroplast acquisition without the gene transfer in kleptoplastic sea slugs, Plakobranchus ocellatus.</title>
        <authorList>
            <person name="Maeda T."/>
            <person name="Takahashi S."/>
            <person name="Yoshida T."/>
            <person name="Shimamura S."/>
            <person name="Takaki Y."/>
            <person name="Nagai Y."/>
            <person name="Toyoda A."/>
            <person name="Suzuki Y."/>
            <person name="Arimoto A."/>
            <person name="Ishii H."/>
            <person name="Satoh N."/>
            <person name="Nishiyama T."/>
            <person name="Hasebe M."/>
            <person name="Maruyama T."/>
            <person name="Minagawa J."/>
            <person name="Obokata J."/>
            <person name="Shigenobu S."/>
        </authorList>
    </citation>
    <scope>NUCLEOTIDE SEQUENCE [LARGE SCALE GENOMIC DNA]</scope>
</reference>
<evidence type="ECO:0000256" key="3">
    <source>
        <dbReference type="ARBA" id="ARBA00022737"/>
    </source>
</evidence>
<dbReference type="SMART" id="SM00355">
    <property type="entry name" value="ZnF_C2H2"/>
    <property type="match status" value="5"/>
</dbReference>
<dbReference type="GO" id="GO:0001817">
    <property type="term" value="P:regulation of cytokine production"/>
    <property type="evidence" value="ECO:0007669"/>
    <property type="project" value="TreeGrafter"/>
</dbReference>
<dbReference type="PANTHER" id="PTHR24399:SF23">
    <property type="entry name" value="C2H2-TYPE DOMAIN-CONTAINING PROTEIN"/>
    <property type="match status" value="1"/>
</dbReference>
<keyword evidence="4 9" id="KW-0863">Zinc-finger</keyword>
<feature type="domain" description="C2H2-type" evidence="11">
    <location>
        <begin position="420"/>
        <end position="447"/>
    </location>
</feature>
<organism evidence="12 13">
    <name type="scientific">Elysia marginata</name>
    <dbReference type="NCBI Taxonomy" id="1093978"/>
    <lineage>
        <taxon>Eukaryota</taxon>
        <taxon>Metazoa</taxon>
        <taxon>Spiralia</taxon>
        <taxon>Lophotrochozoa</taxon>
        <taxon>Mollusca</taxon>
        <taxon>Gastropoda</taxon>
        <taxon>Heterobranchia</taxon>
        <taxon>Euthyneura</taxon>
        <taxon>Panpulmonata</taxon>
        <taxon>Sacoglossa</taxon>
        <taxon>Placobranchoidea</taxon>
        <taxon>Plakobranchidae</taxon>
        <taxon>Elysia</taxon>
    </lineage>
</organism>
<feature type="region of interest" description="Disordered" evidence="10">
    <location>
        <begin position="156"/>
        <end position="184"/>
    </location>
</feature>
<dbReference type="Proteomes" id="UP000762676">
    <property type="component" value="Unassembled WGS sequence"/>
</dbReference>
<feature type="domain" description="C2H2-type" evidence="11">
    <location>
        <begin position="279"/>
        <end position="301"/>
    </location>
</feature>
<dbReference type="SUPFAM" id="SSF57667">
    <property type="entry name" value="beta-beta-alpha zinc fingers"/>
    <property type="match status" value="1"/>
</dbReference>
<feature type="region of interest" description="Disordered" evidence="10">
    <location>
        <begin position="450"/>
        <end position="475"/>
    </location>
</feature>
<evidence type="ECO:0000256" key="2">
    <source>
        <dbReference type="ARBA" id="ARBA00022723"/>
    </source>
</evidence>
<dbReference type="GO" id="GO:0000978">
    <property type="term" value="F:RNA polymerase II cis-regulatory region sequence-specific DNA binding"/>
    <property type="evidence" value="ECO:0007669"/>
    <property type="project" value="TreeGrafter"/>
</dbReference>
<feature type="region of interest" description="Disordered" evidence="10">
    <location>
        <begin position="522"/>
        <end position="550"/>
    </location>
</feature>
<keyword evidence="7" id="KW-0804">Transcription</keyword>
<dbReference type="Pfam" id="PF00096">
    <property type="entry name" value="zf-C2H2"/>
    <property type="match status" value="1"/>
</dbReference>
<comment type="caution">
    <text evidence="12">The sequence shown here is derived from an EMBL/GenBank/DDBJ whole genome shotgun (WGS) entry which is preliminary data.</text>
</comment>
<sequence>MENTIGIELSENDVPEVGPNDIVVHLVNPYKCGICEEEYLERPLFLKHMLLHLKGLKEEHPTSQLTMTVSLTAEMARGITITRDILQLGPDGSIKQVKKLPKNVKPHQVKPLRELEEAGVIKLDLDVQDENLEGNVGSDHHQTQEQLPIVITQESTPQNDSNLQQTSGKHGVLQDSSLDENQTTADVDSRAALIANDDGTFRFSLKAIKVEKQHLEIVPISPMEVEMEVIKKNTAKRTPEPKSKVLKKKTYECEICGKHLSCSTSLNRHRQYHKAEKPYVCEVCNKGFKDSSNLKKHTLIHKRKFGCHMCNRSFLHKSHLEAHLRHHQCRSTFIKNGDSTEEVIVKTVLETNGTHVELVSLKCLEKVSSESQDQSLSTTPVLLTDNSCVDESKVSSIEKDAHSGGMSKCGPAPGDIVRLYRCGHCGKETIQRGNVMRHLFHHLKKKPNEVSQQQFGNRGKHVDEPETEISKTKKQSSITSSAAIQGCTFKKRKAFSNKVFLSRHTRQHLRDKKTRYLLQRYRRTHVQTQKKHSSKKTKKKSDRKEQERNWKPAPLLQLKLPIQLQRHLLHLIF</sequence>
<feature type="compositionally biased region" description="Basic and acidic residues" evidence="10">
    <location>
        <begin position="460"/>
        <end position="471"/>
    </location>
</feature>
<dbReference type="PANTHER" id="PTHR24399">
    <property type="entry name" value="ZINC FINGER AND BTB DOMAIN-CONTAINING"/>
    <property type="match status" value="1"/>
</dbReference>
<dbReference type="Gene3D" id="3.30.160.60">
    <property type="entry name" value="Classic Zinc Finger"/>
    <property type="match status" value="2"/>
</dbReference>
<dbReference type="GO" id="GO:0008270">
    <property type="term" value="F:zinc ion binding"/>
    <property type="evidence" value="ECO:0007669"/>
    <property type="project" value="UniProtKB-KW"/>
</dbReference>
<dbReference type="PROSITE" id="PS00028">
    <property type="entry name" value="ZINC_FINGER_C2H2_1"/>
    <property type="match status" value="4"/>
</dbReference>
<dbReference type="PROSITE" id="PS50157">
    <property type="entry name" value="ZINC_FINGER_C2H2_2"/>
    <property type="match status" value="4"/>
</dbReference>
<keyword evidence="3" id="KW-0677">Repeat</keyword>
<keyword evidence="8" id="KW-0539">Nucleus</keyword>
<protein>
    <submittedName>
        <fullName evidence="12">Zinc finger protein 205</fullName>
    </submittedName>
</protein>
<keyword evidence="13" id="KW-1185">Reference proteome</keyword>
<dbReference type="InterPro" id="IPR013087">
    <property type="entry name" value="Znf_C2H2_type"/>
</dbReference>
<keyword evidence="6" id="KW-0805">Transcription regulation</keyword>
<dbReference type="FunFam" id="3.30.160.60:FF:001289">
    <property type="entry name" value="Zinc finger protein 574"/>
    <property type="match status" value="1"/>
</dbReference>
<evidence type="ECO:0000256" key="9">
    <source>
        <dbReference type="PROSITE-ProRule" id="PRU00042"/>
    </source>
</evidence>